<dbReference type="EMBL" id="KL584757">
    <property type="protein sequence ID" value="KEQ96168.1"/>
    <property type="molecule type" value="Genomic_DNA"/>
</dbReference>
<protein>
    <submittedName>
        <fullName evidence="1">Uncharacterized protein</fullName>
    </submittedName>
</protein>
<accession>A0A074YEF5</accession>
<evidence type="ECO:0000313" key="1">
    <source>
        <dbReference type="EMBL" id="KEQ96168.1"/>
    </source>
</evidence>
<proteinExistence type="predicted"/>
<dbReference type="GeneID" id="25370278"/>
<evidence type="ECO:0000313" key="2">
    <source>
        <dbReference type="Proteomes" id="UP000030641"/>
    </source>
</evidence>
<dbReference type="AlphaFoldDB" id="A0A074YEF5"/>
<gene>
    <name evidence="1" type="ORF">AUEXF2481DRAFT_666296</name>
</gene>
<name>A0A074YEF5_AURSE</name>
<reference evidence="1 2" key="1">
    <citation type="journal article" date="2014" name="BMC Genomics">
        <title>Genome sequencing of four Aureobasidium pullulans varieties: biotechnological potential, stress tolerance, and description of new species.</title>
        <authorList>
            <person name="Gostin Ar C."/>
            <person name="Ohm R.A."/>
            <person name="Kogej T."/>
            <person name="Sonjak S."/>
            <person name="Turk M."/>
            <person name="Zajc J."/>
            <person name="Zalar P."/>
            <person name="Grube M."/>
            <person name="Sun H."/>
            <person name="Han J."/>
            <person name="Sharma A."/>
            <person name="Chiniquy J."/>
            <person name="Ngan C.Y."/>
            <person name="Lipzen A."/>
            <person name="Barry K."/>
            <person name="Grigoriev I.V."/>
            <person name="Gunde-Cimerman N."/>
        </authorList>
    </citation>
    <scope>NUCLEOTIDE SEQUENCE [LARGE SCALE GENOMIC DNA]</scope>
    <source>
        <strain evidence="1 2">EXF-2481</strain>
    </source>
</reference>
<keyword evidence="2" id="KW-1185">Reference proteome</keyword>
<sequence>MSRSAPLHFPVVIIQSIQFIQQKRVTQEAAPTITSESCSCACLYTLLLALHSVSYPPTKHVCCMHSTHLSFDNSCMRLPALPRDRATTKYSPSQCILMSRGDAWWIGEYEALVVPMPCLRRQETLAAVKTKEVNDTKTVRGFRILSRHHPCF</sequence>
<dbReference type="Proteomes" id="UP000030641">
    <property type="component" value="Unassembled WGS sequence"/>
</dbReference>
<organism evidence="1 2">
    <name type="scientific">Aureobasidium subglaciale (strain EXF-2481)</name>
    <name type="common">Aureobasidium pullulans var. subglaciale</name>
    <dbReference type="NCBI Taxonomy" id="1043005"/>
    <lineage>
        <taxon>Eukaryota</taxon>
        <taxon>Fungi</taxon>
        <taxon>Dikarya</taxon>
        <taxon>Ascomycota</taxon>
        <taxon>Pezizomycotina</taxon>
        <taxon>Dothideomycetes</taxon>
        <taxon>Dothideomycetidae</taxon>
        <taxon>Dothideales</taxon>
        <taxon>Saccotheciaceae</taxon>
        <taxon>Aureobasidium</taxon>
    </lineage>
</organism>
<dbReference type="HOGENOM" id="CLU_1722003_0_0_1"/>
<dbReference type="InParanoid" id="A0A074YEF5"/>
<dbReference type="RefSeq" id="XP_013344754.1">
    <property type="nucleotide sequence ID" value="XM_013489300.1"/>
</dbReference>